<protein>
    <submittedName>
        <fullName evidence="1">Uncharacterized protein</fullName>
    </submittedName>
</protein>
<evidence type="ECO:0000313" key="1">
    <source>
        <dbReference type="EMBL" id="CUH59801.1"/>
    </source>
</evidence>
<evidence type="ECO:0000313" key="2">
    <source>
        <dbReference type="Proteomes" id="UP000051298"/>
    </source>
</evidence>
<organism evidence="1 2">
    <name type="scientific">Thalassobacter stenotrophicus</name>
    <dbReference type="NCBI Taxonomy" id="266809"/>
    <lineage>
        <taxon>Bacteria</taxon>
        <taxon>Pseudomonadati</taxon>
        <taxon>Pseudomonadota</taxon>
        <taxon>Alphaproteobacteria</taxon>
        <taxon>Rhodobacterales</taxon>
        <taxon>Roseobacteraceae</taxon>
        <taxon>Thalassobacter</taxon>
    </lineage>
</organism>
<accession>A0A0P1EY76</accession>
<dbReference type="AlphaFoldDB" id="A0A0P1EY76"/>
<name>A0A0P1EY76_9RHOB</name>
<dbReference type="EMBL" id="CYRX01000011">
    <property type="protein sequence ID" value="CUH59801.1"/>
    <property type="molecule type" value="Genomic_DNA"/>
</dbReference>
<sequence length="60" mass="6715">MTGKLLIRFGNASTFNDKGSTDLDGFYRLYPGLLGMGAWHTVAPPIVWDELREKISQELS</sequence>
<proteinExistence type="predicted"/>
<dbReference type="Proteomes" id="UP000051298">
    <property type="component" value="Unassembled WGS sequence"/>
</dbReference>
<gene>
    <name evidence="1" type="ORF">THS5294_01089</name>
</gene>
<reference evidence="1 2" key="1">
    <citation type="submission" date="2015-09" db="EMBL/GenBank/DDBJ databases">
        <authorList>
            <consortium name="Swine Surveillance"/>
        </authorList>
    </citation>
    <scope>NUCLEOTIDE SEQUENCE [LARGE SCALE GENOMIC DNA]</scope>
    <source>
        <strain evidence="1 2">CECT 5294</strain>
    </source>
</reference>